<evidence type="ECO:0000313" key="2">
    <source>
        <dbReference type="Proteomes" id="UP000325902"/>
    </source>
</evidence>
<comment type="caution">
    <text evidence="1">The sequence shown here is derived from an EMBL/GenBank/DDBJ whole genome shotgun (WGS) entry which is preliminary data.</text>
</comment>
<dbReference type="GO" id="GO:0003824">
    <property type="term" value="F:catalytic activity"/>
    <property type="evidence" value="ECO:0007669"/>
    <property type="project" value="InterPro"/>
</dbReference>
<protein>
    <submittedName>
        <fullName evidence="1">Uncharacterized protein</fullName>
    </submittedName>
</protein>
<dbReference type="Gene3D" id="3.40.50.1580">
    <property type="entry name" value="Nucleoside phosphorylase domain"/>
    <property type="match status" value="1"/>
</dbReference>
<dbReference type="GO" id="GO:0009116">
    <property type="term" value="P:nucleoside metabolic process"/>
    <property type="evidence" value="ECO:0007669"/>
    <property type="project" value="InterPro"/>
</dbReference>
<dbReference type="OrthoDB" id="1577640at2759"/>
<dbReference type="Proteomes" id="UP000325902">
    <property type="component" value="Unassembled WGS sequence"/>
</dbReference>
<organism evidence="1 2">
    <name type="scientific">Lasiodiplodia theobromae</name>
    <dbReference type="NCBI Taxonomy" id="45133"/>
    <lineage>
        <taxon>Eukaryota</taxon>
        <taxon>Fungi</taxon>
        <taxon>Dikarya</taxon>
        <taxon>Ascomycota</taxon>
        <taxon>Pezizomycotina</taxon>
        <taxon>Dothideomycetes</taxon>
        <taxon>Dothideomycetes incertae sedis</taxon>
        <taxon>Botryosphaeriales</taxon>
        <taxon>Botryosphaeriaceae</taxon>
        <taxon>Lasiodiplodia</taxon>
    </lineage>
</organism>
<gene>
    <name evidence="1" type="ORF">DBV05_g5287</name>
</gene>
<dbReference type="PANTHER" id="PTHR46082">
    <property type="entry name" value="ATP/GTP-BINDING PROTEIN-RELATED"/>
    <property type="match status" value="1"/>
</dbReference>
<name>A0A5N5DDS2_9PEZI</name>
<proteinExistence type="predicted"/>
<dbReference type="EMBL" id="VCHE01000027">
    <property type="protein sequence ID" value="KAB2576013.1"/>
    <property type="molecule type" value="Genomic_DNA"/>
</dbReference>
<keyword evidence="2" id="KW-1185">Reference proteome</keyword>
<evidence type="ECO:0000313" key="1">
    <source>
        <dbReference type="EMBL" id="KAB2576013.1"/>
    </source>
</evidence>
<dbReference type="PANTHER" id="PTHR46082:SF11">
    <property type="entry name" value="AAA+ ATPASE DOMAIN-CONTAINING PROTEIN-RELATED"/>
    <property type="match status" value="1"/>
</dbReference>
<sequence>MSAFNANTRGGGEQPLTNDQYTVGWIAALPHEAVAAKAALDRFHGRAPLTKNAADQNSYILGRIGDHSVVIASLPGGVMGTTAATIAAMHMLASFPSIRIGLMVGIGAGIPKVKKDRKTSRYRELRDIRLGDVVISQPGGGRGGGGVYQYDLGKAVVGGEFRPTGFLNSPPRALLNAVSVLRQLHEAGESRLPHLLNEMLQKLSNARPSYGFPGRELDRLFDAAYSHPEGEEDCDDCLEDMEIARAERPSPDPVLHCGVIASGNQVVKDPAVRDRFSDCICFEMEAAGLMNDFPCLVFRGICDYADSHKNDGWQRYAAVVAAACAKEALLEMPKVEVEGERLAREVLQAAVDSVRENVKPLQQGMYVS</sequence>
<accession>A0A5N5DDS2</accession>
<dbReference type="AlphaFoldDB" id="A0A5N5DDS2"/>
<dbReference type="InterPro" id="IPR053137">
    <property type="entry name" value="NLR-like"/>
</dbReference>
<reference evidence="1 2" key="1">
    <citation type="journal article" date="2019" name="Sci. Rep.">
        <title>A multi-omics analysis of the grapevine pathogen Lasiodiplodia theobromae reveals that temperature affects the expression of virulence- and pathogenicity-related genes.</title>
        <authorList>
            <person name="Felix C."/>
            <person name="Meneses R."/>
            <person name="Goncalves M.F.M."/>
            <person name="Tilleman L."/>
            <person name="Duarte A.S."/>
            <person name="Jorrin-Novo J.V."/>
            <person name="Van de Peer Y."/>
            <person name="Deforce D."/>
            <person name="Van Nieuwerburgh F."/>
            <person name="Esteves A.C."/>
            <person name="Alves A."/>
        </authorList>
    </citation>
    <scope>NUCLEOTIDE SEQUENCE [LARGE SCALE GENOMIC DNA]</scope>
    <source>
        <strain evidence="1 2">LA-SOL3</strain>
    </source>
</reference>
<dbReference type="SUPFAM" id="SSF53167">
    <property type="entry name" value="Purine and uridine phosphorylases"/>
    <property type="match status" value="1"/>
</dbReference>
<dbReference type="InterPro" id="IPR035994">
    <property type="entry name" value="Nucleoside_phosphorylase_sf"/>
</dbReference>